<dbReference type="EMBL" id="JBIGHV010000003">
    <property type="protein sequence ID" value="MFG6430341.1"/>
    <property type="molecule type" value="Genomic_DNA"/>
</dbReference>
<feature type="transmembrane region" description="Helical" evidence="6">
    <location>
        <begin position="168"/>
        <end position="188"/>
    </location>
</feature>
<feature type="transmembrane region" description="Helical" evidence="6">
    <location>
        <begin position="42"/>
        <end position="63"/>
    </location>
</feature>
<dbReference type="Pfam" id="PF02653">
    <property type="entry name" value="BPD_transp_2"/>
    <property type="match status" value="1"/>
</dbReference>
<dbReference type="Proteomes" id="UP001606210">
    <property type="component" value="Unassembled WGS sequence"/>
</dbReference>
<keyword evidence="5 6" id="KW-0472">Membrane</keyword>
<dbReference type="RefSeq" id="WP_394478527.1">
    <property type="nucleotide sequence ID" value="NZ_JBIGHV010000003.1"/>
</dbReference>
<organism evidence="7 8">
    <name type="scientific">Pelomonas parva</name>
    <dbReference type="NCBI Taxonomy" id="3299032"/>
    <lineage>
        <taxon>Bacteria</taxon>
        <taxon>Pseudomonadati</taxon>
        <taxon>Pseudomonadota</taxon>
        <taxon>Betaproteobacteria</taxon>
        <taxon>Burkholderiales</taxon>
        <taxon>Sphaerotilaceae</taxon>
        <taxon>Roseateles</taxon>
    </lineage>
</organism>
<feature type="transmembrane region" description="Helical" evidence="6">
    <location>
        <begin position="253"/>
        <end position="286"/>
    </location>
</feature>
<feature type="transmembrane region" description="Helical" evidence="6">
    <location>
        <begin position="220"/>
        <end position="241"/>
    </location>
</feature>
<feature type="transmembrane region" description="Helical" evidence="6">
    <location>
        <begin position="298"/>
        <end position="319"/>
    </location>
</feature>
<gene>
    <name evidence="7" type="primary">yjfF</name>
    <name evidence="7" type="ORF">ACG00Y_10475</name>
</gene>
<evidence type="ECO:0000256" key="2">
    <source>
        <dbReference type="ARBA" id="ARBA00022475"/>
    </source>
</evidence>
<dbReference type="CDD" id="cd06579">
    <property type="entry name" value="TM_PBP1_transp_AraH_like"/>
    <property type="match status" value="1"/>
</dbReference>
<evidence type="ECO:0000313" key="8">
    <source>
        <dbReference type="Proteomes" id="UP001606210"/>
    </source>
</evidence>
<keyword evidence="2" id="KW-1003">Cell membrane</keyword>
<evidence type="ECO:0000256" key="4">
    <source>
        <dbReference type="ARBA" id="ARBA00022989"/>
    </source>
</evidence>
<dbReference type="PANTHER" id="PTHR32196">
    <property type="entry name" value="ABC TRANSPORTER PERMEASE PROTEIN YPHD-RELATED-RELATED"/>
    <property type="match status" value="1"/>
</dbReference>
<feature type="transmembrane region" description="Helical" evidence="6">
    <location>
        <begin position="96"/>
        <end position="116"/>
    </location>
</feature>
<evidence type="ECO:0000256" key="3">
    <source>
        <dbReference type="ARBA" id="ARBA00022692"/>
    </source>
</evidence>
<proteinExistence type="predicted"/>
<sequence length="326" mass="33681">MNAVRSAMAAPSFTTWVSVVLMLLLFIAGATSYTGFGSTQVVLNLLIDNAFLLVIAVGMSFVILSGGIDLSVGSVLALTTMVAAWLLQVAQWPAELVIVVVLLGGAAFGALQGLVIHVFKLQAFIVTLAGMFLARGLCFLISVDSITIDAPLFVTLSQTQIPLPFGDAFLSPGAVIALLTLGAGLWVAHCTAFGRTVYALGGSETSALMMGLAVGRTKVAVYGLSGFCASLAGLLFAFYMLSGYGQHAQGVELDAIAAVVIGGTVLTGGYGYVAGALSGVLVLGLIQTLIAFDGTLSSWWTKIVIGALLFVFCAVQRLLSLKKTQG</sequence>
<dbReference type="PANTHER" id="PTHR32196:SF63">
    <property type="entry name" value="INNER MEMBRANE ABC TRANSPORTER PERMEASE PROTEIN YJFF"/>
    <property type="match status" value="1"/>
</dbReference>
<comment type="caution">
    <text evidence="7">The sequence shown here is derived from an EMBL/GenBank/DDBJ whole genome shotgun (WGS) entry which is preliminary data.</text>
</comment>
<comment type="subcellular location">
    <subcellularLocation>
        <location evidence="1">Cell membrane</location>
        <topology evidence="1">Multi-pass membrane protein</topology>
    </subcellularLocation>
</comment>
<keyword evidence="4 6" id="KW-1133">Transmembrane helix</keyword>
<keyword evidence="3 6" id="KW-0812">Transmembrane</keyword>
<evidence type="ECO:0000256" key="6">
    <source>
        <dbReference type="SAM" id="Phobius"/>
    </source>
</evidence>
<dbReference type="InterPro" id="IPR001851">
    <property type="entry name" value="ABC_transp_permease"/>
</dbReference>
<dbReference type="NCBIfam" id="NF008630">
    <property type="entry name" value="PRK11618.1"/>
    <property type="match status" value="1"/>
</dbReference>
<keyword evidence="8" id="KW-1185">Reference proteome</keyword>
<protein>
    <submittedName>
        <fullName evidence="7">Galactofuranose ABC transporter, permease protein YjfF</fullName>
    </submittedName>
</protein>
<feature type="transmembrane region" description="Helical" evidence="6">
    <location>
        <begin position="123"/>
        <end position="148"/>
    </location>
</feature>
<evidence type="ECO:0000313" key="7">
    <source>
        <dbReference type="EMBL" id="MFG6430341.1"/>
    </source>
</evidence>
<evidence type="ECO:0000256" key="1">
    <source>
        <dbReference type="ARBA" id="ARBA00004651"/>
    </source>
</evidence>
<accession>A0ABW7F136</accession>
<name>A0ABW7F136_9BURK</name>
<reference evidence="7 8" key="1">
    <citation type="submission" date="2024-08" db="EMBL/GenBank/DDBJ databases">
        <authorList>
            <person name="Lu H."/>
        </authorList>
    </citation>
    <scope>NUCLEOTIDE SEQUENCE [LARGE SCALE GENOMIC DNA]</scope>
    <source>
        <strain evidence="7 8">LYH14W</strain>
    </source>
</reference>
<feature type="transmembrane region" description="Helical" evidence="6">
    <location>
        <begin position="70"/>
        <end position="90"/>
    </location>
</feature>
<evidence type="ECO:0000256" key="5">
    <source>
        <dbReference type="ARBA" id="ARBA00023136"/>
    </source>
</evidence>